<feature type="domain" description="PIN like" evidence="1">
    <location>
        <begin position="17"/>
        <end position="249"/>
    </location>
</feature>
<accession>M2NEN2</accession>
<evidence type="ECO:0000259" key="1">
    <source>
        <dbReference type="Pfam" id="PF18476"/>
    </source>
</evidence>
<organism evidence="2 3">
    <name type="scientific">Eggerthia catenaformis OT 569 = DSM 20559</name>
    <dbReference type="NCBI Taxonomy" id="999415"/>
    <lineage>
        <taxon>Bacteria</taxon>
        <taxon>Bacillati</taxon>
        <taxon>Bacillota</taxon>
        <taxon>Erysipelotrichia</taxon>
        <taxon>Erysipelotrichales</taxon>
        <taxon>Coprobacillaceae</taxon>
        <taxon>Eggerthia</taxon>
    </lineage>
</organism>
<comment type="caution">
    <text evidence="2">The sequence shown here is derived from an EMBL/GenBank/DDBJ whole genome shotgun (WGS) entry which is preliminary data.</text>
</comment>
<dbReference type="RefSeq" id="WP_004802710.1">
    <property type="nucleotide sequence ID" value="NZ_KB446648.1"/>
</dbReference>
<proteinExistence type="predicted"/>
<sequence length="490" mass="57455">MKYEDFESIMKKQGTAIVLDTNVILDLARYSLYTSKNVLGIFNECADLIWIPYQVFKEYSKNKYRVFGDLRKRYLSFENNLLSIIDASEKKLENALNSSYKYKYFGNRALSNDISKKMEECREIIISYKNTVGREYNEITSDSPEIIKDIEKFISDLGTNEQIGKEIGFKEQLEIIKEGELRYKYKLPPGFKDDKKDGMEKFGDLFVWKEILKLPTNKNINNIIFVTNDEKDDWWRKDKHGNLEIRGELLDEFTEINPNVSIIFMTIGMFQKYASKLYDLYEFGVYVDLNRNDESFIERVSDRIADDVIEEIYNNAYDYLESEDIGSEGIEDVDIVECSLIGINGVYSDLIDGEVCIIYELEYEIELYCNSYEYWGRDDDTKEVIKSPAIEHAFKGNVIVSVERIIQESEIESNYNYLDEDEDYQELEITNNNIEQIYVNSSEDMYFDEEFDFEEKQFKSGVFTCPKCGKIFTDHCEDMGGFCVNCAFED</sequence>
<name>M2NEN2_9FIRM</name>
<evidence type="ECO:0000313" key="2">
    <source>
        <dbReference type="EMBL" id="EMD16673.1"/>
    </source>
</evidence>
<dbReference type="InterPro" id="IPR041578">
    <property type="entry name" value="PIN_8"/>
</dbReference>
<dbReference type="eggNOG" id="COG4585">
    <property type="taxonomic scope" value="Bacteria"/>
</dbReference>
<dbReference type="PATRIC" id="fig|999415.3.peg.1013"/>
<evidence type="ECO:0000313" key="3">
    <source>
        <dbReference type="Proteomes" id="UP000011758"/>
    </source>
</evidence>
<dbReference type="AlphaFoldDB" id="M2NEN2"/>
<gene>
    <name evidence="2" type="ORF">HMPREF9943_01002</name>
</gene>
<dbReference type="Proteomes" id="UP000011758">
    <property type="component" value="Unassembled WGS sequence"/>
</dbReference>
<keyword evidence="3" id="KW-1185">Reference proteome</keyword>
<dbReference type="Pfam" id="PF18476">
    <property type="entry name" value="PIN_8"/>
    <property type="match status" value="1"/>
</dbReference>
<protein>
    <recommendedName>
        <fullName evidence="1">PIN like domain-containing protein</fullName>
    </recommendedName>
</protein>
<dbReference type="OrthoDB" id="9182727at2"/>
<dbReference type="BioCyc" id="ECAT999415-HMP:GTTI-1028-MONOMER"/>
<reference evidence="2 3" key="1">
    <citation type="submission" date="2013-02" db="EMBL/GenBank/DDBJ databases">
        <title>The Genome Sequence of Lactobacillus catenaformis F0143.</title>
        <authorList>
            <consortium name="The Broad Institute Genome Sequencing Platform"/>
            <person name="Earl A."/>
            <person name="Ward D."/>
            <person name="Feldgarden M."/>
            <person name="Gevers D."/>
            <person name="Izard J."/>
            <person name="Blanton J.M."/>
            <person name="Mathney J."/>
            <person name="Dewhirst F.E."/>
            <person name="Young S.K."/>
            <person name="Zeng Q."/>
            <person name="Gargeya S."/>
            <person name="Fitzgerald M."/>
            <person name="Haas B."/>
            <person name="Abouelleil A."/>
            <person name="Alvarado L."/>
            <person name="Arachchi H.M."/>
            <person name="Berlin A."/>
            <person name="Chapman S.B."/>
            <person name="Gearin G."/>
            <person name="Goldberg J."/>
            <person name="Griggs A."/>
            <person name="Gujja S."/>
            <person name="Hansen M."/>
            <person name="Heiman D."/>
            <person name="Howarth C."/>
            <person name="Larimer J."/>
            <person name="Lui A."/>
            <person name="MacDonald P.J.P."/>
            <person name="McCowen C."/>
            <person name="Montmayeur A."/>
            <person name="Murphy C."/>
            <person name="Neiman D."/>
            <person name="Pearson M."/>
            <person name="Priest M."/>
            <person name="Roberts A."/>
            <person name="Saif S."/>
            <person name="Shea T."/>
            <person name="Sisk P."/>
            <person name="Stolte C."/>
            <person name="Sykes S."/>
            <person name="Wortman J."/>
            <person name="Nusbaum C."/>
            <person name="Birren B."/>
        </authorList>
    </citation>
    <scope>NUCLEOTIDE SEQUENCE [LARGE SCALE GENOMIC DNA]</scope>
    <source>
        <strain evidence="2 3">OT 569</strain>
    </source>
</reference>
<dbReference type="EMBL" id="AGEJ01000016">
    <property type="protein sequence ID" value="EMD16673.1"/>
    <property type="molecule type" value="Genomic_DNA"/>
</dbReference>